<dbReference type="Gene3D" id="4.10.60.10">
    <property type="entry name" value="Zinc finger, CCHC-type"/>
    <property type="match status" value="2"/>
</dbReference>
<evidence type="ECO:0000259" key="3">
    <source>
        <dbReference type="PROSITE" id="PS50158"/>
    </source>
</evidence>
<dbReference type="AlphaFoldDB" id="A0A915JG57"/>
<dbReference type="SMART" id="SM00343">
    <property type="entry name" value="ZnF_C2HC"/>
    <property type="match status" value="2"/>
</dbReference>
<protein>
    <submittedName>
        <fullName evidence="5">CCHC-type domain-containing protein</fullName>
    </submittedName>
</protein>
<sequence>GFGSDNGGFGGSSGNDRPKKGGCYNCGEDGHMSRDCPQPRKPRCKCRCIEKGSDGGFGGNNGAGFGGGSNVNGFGGSSFGGDNSSSVGFGFGGSSSGGGGFGGGSSSGDSDRKQRGCYNCGESGHMSRDCPQPRDESRRGRGGGIAGRGRGGGGRRAPYQAWSRLTPLPGKCGIRIHRYKK</sequence>
<feature type="region of interest" description="Disordered" evidence="2">
    <location>
        <begin position="1"/>
        <end position="21"/>
    </location>
</feature>
<feature type="compositionally biased region" description="Gly residues" evidence="2">
    <location>
        <begin position="59"/>
        <end position="79"/>
    </location>
</feature>
<dbReference type="InterPro" id="IPR036875">
    <property type="entry name" value="Znf_CCHC_sf"/>
</dbReference>
<dbReference type="GO" id="GO:0003676">
    <property type="term" value="F:nucleic acid binding"/>
    <property type="evidence" value="ECO:0007669"/>
    <property type="project" value="InterPro"/>
</dbReference>
<feature type="domain" description="CCHC-type" evidence="3">
    <location>
        <begin position="117"/>
        <end position="132"/>
    </location>
</feature>
<reference evidence="5" key="1">
    <citation type="submission" date="2022-11" db="UniProtKB">
        <authorList>
            <consortium name="WormBaseParasite"/>
        </authorList>
    </citation>
    <scope>IDENTIFICATION</scope>
</reference>
<feature type="domain" description="CCHC-type" evidence="3">
    <location>
        <begin position="23"/>
        <end position="38"/>
    </location>
</feature>
<feature type="compositionally biased region" description="Gly residues" evidence="2">
    <location>
        <begin position="142"/>
        <end position="155"/>
    </location>
</feature>
<name>A0A915JG57_ROMCU</name>
<proteinExistence type="predicted"/>
<feature type="compositionally biased region" description="Basic and acidic residues" evidence="2">
    <location>
        <begin position="125"/>
        <end position="139"/>
    </location>
</feature>
<evidence type="ECO:0000256" key="2">
    <source>
        <dbReference type="SAM" id="MobiDB-lite"/>
    </source>
</evidence>
<organism evidence="4 5">
    <name type="scientific">Romanomermis culicivorax</name>
    <name type="common">Nematode worm</name>
    <dbReference type="NCBI Taxonomy" id="13658"/>
    <lineage>
        <taxon>Eukaryota</taxon>
        <taxon>Metazoa</taxon>
        <taxon>Ecdysozoa</taxon>
        <taxon>Nematoda</taxon>
        <taxon>Enoplea</taxon>
        <taxon>Dorylaimia</taxon>
        <taxon>Mermithida</taxon>
        <taxon>Mermithoidea</taxon>
        <taxon>Mermithidae</taxon>
        <taxon>Romanomermis</taxon>
    </lineage>
</organism>
<accession>A0A915JG57</accession>
<dbReference type="WBParaSite" id="nRc.2.0.1.t24877-RA">
    <property type="protein sequence ID" value="nRc.2.0.1.t24877-RA"/>
    <property type="gene ID" value="nRc.2.0.1.g24877"/>
</dbReference>
<evidence type="ECO:0000313" key="4">
    <source>
        <dbReference type="Proteomes" id="UP000887565"/>
    </source>
</evidence>
<dbReference type="GO" id="GO:0019899">
    <property type="term" value="F:enzyme binding"/>
    <property type="evidence" value="ECO:0007669"/>
    <property type="project" value="UniProtKB-ARBA"/>
</dbReference>
<dbReference type="Proteomes" id="UP000887565">
    <property type="component" value="Unplaced"/>
</dbReference>
<dbReference type="GO" id="GO:0008270">
    <property type="term" value="F:zinc ion binding"/>
    <property type="evidence" value="ECO:0007669"/>
    <property type="project" value="UniProtKB-KW"/>
</dbReference>
<keyword evidence="4" id="KW-1185">Reference proteome</keyword>
<feature type="compositionally biased region" description="Gly residues" evidence="2">
    <location>
        <begin position="89"/>
        <end position="106"/>
    </location>
</feature>
<feature type="compositionally biased region" description="Gly residues" evidence="2">
    <location>
        <begin position="1"/>
        <end position="13"/>
    </location>
</feature>
<dbReference type="Pfam" id="PF00098">
    <property type="entry name" value="zf-CCHC"/>
    <property type="match status" value="2"/>
</dbReference>
<dbReference type="PROSITE" id="PS50158">
    <property type="entry name" value="ZF_CCHC"/>
    <property type="match status" value="2"/>
</dbReference>
<dbReference type="SUPFAM" id="SSF57756">
    <property type="entry name" value="Retrovirus zinc finger-like domains"/>
    <property type="match status" value="2"/>
</dbReference>
<keyword evidence="1" id="KW-0862">Zinc</keyword>
<dbReference type="InterPro" id="IPR001878">
    <property type="entry name" value="Znf_CCHC"/>
</dbReference>
<evidence type="ECO:0000313" key="5">
    <source>
        <dbReference type="WBParaSite" id="nRc.2.0.1.t24877-RA"/>
    </source>
</evidence>
<feature type="region of interest" description="Disordered" evidence="2">
    <location>
        <begin position="59"/>
        <end position="162"/>
    </location>
</feature>
<keyword evidence="1" id="KW-0863">Zinc-finger</keyword>
<keyword evidence="1" id="KW-0479">Metal-binding</keyword>
<evidence type="ECO:0000256" key="1">
    <source>
        <dbReference type="PROSITE-ProRule" id="PRU00047"/>
    </source>
</evidence>